<evidence type="ECO:0000313" key="2">
    <source>
        <dbReference type="EMBL" id="KHF43831.1"/>
    </source>
</evidence>
<proteinExistence type="predicted"/>
<reference evidence="2 3" key="1">
    <citation type="submission" date="2014-10" db="EMBL/GenBank/DDBJ databases">
        <title>Genome sequence of Micropolyspora internatus JCM3315.</title>
        <authorList>
            <person name="Shin S.-K."/>
            <person name="Yi H."/>
        </authorList>
    </citation>
    <scope>NUCLEOTIDE SEQUENCE [LARGE SCALE GENOMIC DNA]</scope>
    <source>
        <strain evidence="2 3">JCM 3315</strain>
    </source>
</reference>
<keyword evidence="1" id="KW-0812">Transmembrane</keyword>
<gene>
    <name evidence="2" type="ORF">MINT15_25560</name>
</gene>
<sequence>MIVLLFALLSSTPGRNLFDRFGLVIGIGAGVLLVALYLLPSTPPDEPLASLLGGLGLPVATLVLVRWFTVRRAAHRTQPHIRTRDFLR</sequence>
<dbReference type="EMBL" id="JRZE01000005">
    <property type="protein sequence ID" value="KHF43831.1"/>
    <property type="molecule type" value="Genomic_DNA"/>
</dbReference>
<feature type="transmembrane region" description="Helical" evidence="1">
    <location>
        <begin position="51"/>
        <end position="69"/>
    </location>
</feature>
<evidence type="ECO:0000313" key="3">
    <source>
        <dbReference type="Proteomes" id="UP000030848"/>
    </source>
</evidence>
<feature type="transmembrane region" description="Helical" evidence="1">
    <location>
        <begin position="21"/>
        <end position="39"/>
    </location>
</feature>
<organism evidence="2 3">
    <name type="scientific">Saccharomonospora viridis</name>
    <dbReference type="NCBI Taxonomy" id="1852"/>
    <lineage>
        <taxon>Bacteria</taxon>
        <taxon>Bacillati</taxon>
        <taxon>Actinomycetota</taxon>
        <taxon>Actinomycetes</taxon>
        <taxon>Pseudonocardiales</taxon>
        <taxon>Pseudonocardiaceae</taxon>
        <taxon>Saccharomonospora</taxon>
    </lineage>
</organism>
<keyword evidence="1" id="KW-1133">Transmembrane helix</keyword>
<protein>
    <submittedName>
        <fullName evidence="2">Uncharacterized protein</fullName>
    </submittedName>
</protein>
<evidence type="ECO:0000256" key="1">
    <source>
        <dbReference type="SAM" id="Phobius"/>
    </source>
</evidence>
<keyword evidence="1" id="KW-0472">Membrane</keyword>
<accession>A0A837DB47</accession>
<comment type="caution">
    <text evidence="2">The sequence shown here is derived from an EMBL/GenBank/DDBJ whole genome shotgun (WGS) entry which is preliminary data.</text>
</comment>
<dbReference type="Proteomes" id="UP000030848">
    <property type="component" value="Unassembled WGS sequence"/>
</dbReference>
<name>A0A837DB47_9PSEU</name>
<dbReference type="AlphaFoldDB" id="A0A837DB47"/>